<evidence type="ECO:0000313" key="1">
    <source>
        <dbReference type="EMBL" id="KAK3771130.1"/>
    </source>
</evidence>
<proteinExistence type="predicted"/>
<dbReference type="Proteomes" id="UP001283361">
    <property type="component" value="Unassembled WGS sequence"/>
</dbReference>
<evidence type="ECO:0000313" key="2">
    <source>
        <dbReference type="Proteomes" id="UP001283361"/>
    </source>
</evidence>
<dbReference type="AlphaFoldDB" id="A0AAE0ZKZ4"/>
<sequence>MYYTARCLVSVPCRPGGRLLPLITDGCGGQDSSRSAGTGDCCLISLYNYDRAYWFPANRFIVNQIRTKQNKQQPKCIEEPGSADQTDWFTWTVASMVAMLAASRCFCQVRRASVIASGYDGSNVSYCPVSL</sequence>
<keyword evidence="2" id="KW-1185">Reference proteome</keyword>
<reference evidence="1" key="1">
    <citation type="journal article" date="2023" name="G3 (Bethesda)">
        <title>A reference genome for the long-term kleptoplast-retaining sea slug Elysia crispata morphotype clarki.</title>
        <authorList>
            <person name="Eastman K.E."/>
            <person name="Pendleton A.L."/>
            <person name="Shaikh M.A."/>
            <person name="Suttiyut T."/>
            <person name="Ogas R."/>
            <person name="Tomko P."/>
            <person name="Gavelis G."/>
            <person name="Widhalm J.R."/>
            <person name="Wisecaver J.H."/>
        </authorList>
    </citation>
    <scope>NUCLEOTIDE SEQUENCE</scope>
    <source>
        <strain evidence="1">ECLA1</strain>
    </source>
</reference>
<accession>A0AAE0ZKZ4</accession>
<protein>
    <submittedName>
        <fullName evidence="1">Uncharacterized protein</fullName>
    </submittedName>
</protein>
<comment type="caution">
    <text evidence="1">The sequence shown here is derived from an EMBL/GenBank/DDBJ whole genome shotgun (WGS) entry which is preliminary data.</text>
</comment>
<dbReference type="EMBL" id="JAWDGP010003771">
    <property type="protein sequence ID" value="KAK3771130.1"/>
    <property type="molecule type" value="Genomic_DNA"/>
</dbReference>
<name>A0AAE0ZKZ4_9GAST</name>
<organism evidence="1 2">
    <name type="scientific">Elysia crispata</name>
    <name type="common">lettuce slug</name>
    <dbReference type="NCBI Taxonomy" id="231223"/>
    <lineage>
        <taxon>Eukaryota</taxon>
        <taxon>Metazoa</taxon>
        <taxon>Spiralia</taxon>
        <taxon>Lophotrochozoa</taxon>
        <taxon>Mollusca</taxon>
        <taxon>Gastropoda</taxon>
        <taxon>Heterobranchia</taxon>
        <taxon>Euthyneura</taxon>
        <taxon>Panpulmonata</taxon>
        <taxon>Sacoglossa</taxon>
        <taxon>Placobranchoidea</taxon>
        <taxon>Plakobranchidae</taxon>
        <taxon>Elysia</taxon>
    </lineage>
</organism>
<gene>
    <name evidence="1" type="ORF">RRG08_034146</name>
</gene>